<dbReference type="GO" id="GO:0016020">
    <property type="term" value="C:membrane"/>
    <property type="evidence" value="ECO:0007669"/>
    <property type="project" value="InterPro"/>
</dbReference>
<evidence type="ECO:0000256" key="4">
    <source>
        <dbReference type="ARBA" id="ARBA00022692"/>
    </source>
</evidence>
<dbReference type="Pfam" id="PF02508">
    <property type="entry name" value="Rnf-Nqr"/>
    <property type="match status" value="1"/>
</dbReference>
<accession>A0A0K1QXP8</accession>
<proteinExistence type="predicted"/>
<dbReference type="PIRSF" id="PIRSF006102">
    <property type="entry name" value="NQR_DE"/>
    <property type="match status" value="1"/>
</dbReference>
<reference evidence="9 10" key="1">
    <citation type="journal article" date="2012" name="J. Bacteriol.">
        <title>Draft genome sequence of the cyanide-utilizing bacterium Pseudomonas fluorescens strain NCIMB 11764.</title>
        <authorList>
            <person name="Vilo C.A."/>
            <person name="Benedik M.J."/>
            <person name="Kunz D.A."/>
            <person name="Dong Q."/>
        </authorList>
    </citation>
    <scope>NUCLEOTIDE SEQUENCE [LARGE SCALE GENOMIC DNA]</scope>
    <source>
        <strain evidence="9 10">NCIMB 11764</strain>
    </source>
</reference>
<name>A0A0K1QXP8_PSEFL</name>
<evidence type="ECO:0000256" key="1">
    <source>
        <dbReference type="ARBA" id="ARBA00004127"/>
    </source>
</evidence>
<organism evidence="9 10">
    <name type="scientific">Pseudomonas fluorescens NCIMB 11764</name>
    <dbReference type="NCBI Taxonomy" id="1221522"/>
    <lineage>
        <taxon>Bacteria</taxon>
        <taxon>Pseudomonadati</taxon>
        <taxon>Pseudomonadota</taxon>
        <taxon>Gammaproteobacteria</taxon>
        <taxon>Pseudomonadales</taxon>
        <taxon>Pseudomonadaceae</taxon>
        <taxon>Pseudomonas</taxon>
    </lineage>
</organism>
<evidence type="ECO:0000256" key="6">
    <source>
        <dbReference type="ARBA" id="ARBA00022989"/>
    </source>
</evidence>
<dbReference type="GO" id="GO:0012505">
    <property type="term" value="C:endomembrane system"/>
    <property type="evidence" value="ECO:0007669"/>
    <property type="project" value="UniProtKB-SubCell"/>
</dbReference>
<feature type="transmembrane region" description="Helical" evidence="8">
    <location>
        <begin position="140"/>
        <end position="162"/>
    </location>
</feature>
<evidence type="ECO:0000256" key="8">
    <source>
        <dbReference type="SAM" id="Phobius"/>
    </source>
</evidence>
<evidence type="ECO:0000256" key="7">
    <source>
        <dbReference type="ARBA" id="ARBA00023136"/>
    </source>
</evidence>
<gene>
    <name evidence="9" type="ORF">B723_30570</name>
</gene>
<keyword evidence="4 8" id="KW-0812">Transmembrane</keyword>
<dbReference type="AlphaFoldDB" id="A0A0K1QXP8"/>
<keyword evidence="7 8" id="KW-0472">Membrane</keyword>
<feature type="transmembrane region" description="Helical" evidence="8">
    <location>
        <begin position="57"/>
        <end position="80"/>
    </location>
</feature>
<dbReference type="EMBL" id="CP010945">
    <property type="protein sequence ID" value="AKV10513.1"/>
    <property type="molecule type" value="Genomic_DNA"/>
</dbReference>
<keyword evidence="2" id="KW-0813">Transport</keyword>
<evidence type="ECO:0000256" key="3">
    <source>
        <dbReference type="ARBA" id="ARBA00022519"/>
    </source>
</evidence>
<dbReference type="eggNOG" id="COG4660">
    <property type="taxonomic scope" value="Bacteria"/>
</dbReference>
<evidence type="ECO:0000256" key="5">
    <source>
        <dbReference type="ARBA" id="ARBA00022967"/>
    </source>
</evidence>
<feature type="transmembrane region" description="Helical" evidence="8">
    <location>
        <begin position="116"/>
        <end position="134"/>
    </location>
</feature>
<keyword evidence="6 8" id="KW-1133">Transmembrane helix</keyword>
<feature type="transmembrane region" description="Helical" evidence="8">
    <location>
        <begin position="20"/>
        <end position="45"/>
    </location>
</feature>
<sequence length="169" mass="17937">MNKSSTLQNSLMLAPLIGATGTWMTALGLWLMFIVVISAYGVGMAALGPRLVPSARLFAGILLAATLTSCAEIAAQVLSLKWHQQVGIYAGLIALQCVVLDHIGFFQSALRDRLRLCGLFGALMVGLGLLRELIGYGGLHLVTLVPGGFILLGLVIAAWQAWSRPNPSH</sequence>
<comment type="subcellular location">
    <subcellularLocation>
        <location evidence="1">Endomembrane system</location>
        <topology evidence="1">Multi-pass membrane protein</topology>
    </subcellularLocation>
</comment>
<evidence type="ECO:0000256" key="2">
    <source>
        <dbReference type="ARBA" id="ARBA00022448"/>
    </source>
</evidence>
<keyword evidence="5" id="KW-1278">Translocase</keyword>
<protein>
    <submittedName>
        <fullName evidence="9">NADH:quinone oxidoreductase</fullName>
    </submittedName>
</protein>
<dbReference type="RefSeq" id="WP_017340563.1">
    <property type="nucleotide sequence ID" value="NZ_CP010945.1"/>
</dbReference>
<dbReference type="OrthoDB" id="7028957at2"/>
<keyword evidence="3" id="KW-1003">Cell membrane</keyword>
<evidence type="ECO:0000313" key="10">
    <source>
        <dbReference type="Proteomes" id="UP000017175"/>
    </source>
</evidence>
<dbReference type="InterPro" id="IPR003667">
    <property type="entry name" value="NqrDE/RnfAE"/>
</dbReference>
<evidence type="ECO:0000313" key="9">
    <source>
        <dbReference type="EMBL" id="AKV10513.1"/>
    </source>
</evidence>
<feature type="transmembrane region" description="Helical" evidence="8">
    <location>
        <begin position="86"/>
        <end position="104"/>
    </location>
</feature>
<keyword evidence="3" id="KW-0997">Cell inner membrane</keyword>
<dbReference type="Proteomes" id="UP000017175">
    <property type="component" value="Chromosome"/>
</dbReference>